<dbReference type="Pfam" id="PF08455">
    <property type="entry name" value="SNF2_assoc"/>
    <property type="match status" value="1"/>
</dbReference>
<dbReference type="PROSITE" id="PS51192">
    <property type="entry name" value="HELICASE_ATP_BIND_1"/>
    <property type="match status" value="1"/>
</dbReference>
<feature type="coiled-coil region" evidence="3">
    <location>
        <begin position="1060"/>
        <end position="1087"/>
    </location>
</feature>
<dbReference type="FunFam" id="3.40.50.300:FF:000533">
    <property type="entry name" value="Helicase, Snf2 family"/>
    <property type="match status" value="1"/>
</dbReference>
<dbReference type="InterPro" id="IPR013663">
    <property type="entry name" value="Helicase_SWF/SNF/SWI_bac"/>
</dbReference>
<evidence type="ECO:0000259" key="6">
    <source>
        <dbReference type="PROSITE" id="PS51194"/>
    </source>
</evidence>
<dbReference type="Pfam" id="PF00176">
    <property type="entry name" value="SNF2-rel_dom"/>
    <property type="match status" value="1"/>
</dbReference>
<dbReference type="STRING" id="483937.AMQ84_05920"/>
<dbReference type="GO" id="GO:0008270">
    <property type="term" value="F:zinc ion binding"/>
    <property type="evidence" value="ECO:0007669"/>
    <property type="project" value="UniProtKB-KW"/>
</dbReference>
<dbReference type="KEGG" id="pri:PRIO_1844"/>
<dbReference type="CDD" id="cd18793">
    <property type="entry name" value="SF2_C_SNF"/>
    <property type="match status" value="1"/>
</dbReference>
<dbReference type="Proteomes" id="UP000033163">
    <property type="component" value="Chromosome I"/>
</dbReference>
<dbReference type="InterPro" id="IPR007527">
    <property type="entry name" value="Znf_SWIM"/>
</dbReference>
<sequence>MIFITLKEIRETCGDTFYKRGKAYYEAGRVHNLECNEIGNCYTAEVKGSKSYKVRIEFDEEAFIVDSDCACPAFKDYGSCKHEAATLIAISRLGQKDSVKDKPQHLEQTTSFDLDLMLDSILKKQTAQGKPAAGQAYKPAEQLISSFSESNTGPAHDSSSLFGDAEQLQFEFILKTGISHRTAAFSLEMRVGVKRLYVVSKINRFLEHVEQHLPYYFTSHFTFDPKKQQINPADLAFLNALILIKNTEKVYRTSAYGYYDYAGTTDGRAIAVPPLGWEKLKPLLSEVNVVLGSFGQPGTRAELINEAPPFSFSIGKGGPKDYVLSASGIEKCNVFPEYSSMIVEGKIYSQDPAALHRIEQLQQTLSASKGLAISSQQIEPFIQRVVPALRELGAVKVDKTVQERIIQPELQCKIYLDYTEGKLLTTLEFHYGDIVIDPLSSHQDYAKNGEIILVRNVQKEDEIIGMLDRSSMNREGRQWVSASELGMYEALHEFVPSLEEYADIYLTAAAQNLIMKRQASPKVRADLNEGLDWLHISFEMEGLDEKETTRVMQAIVEKKKYIRLRSGAFLSLQTEGFHEFRTMADRLNLGKKDLKAPSIQLPSVHALQLPERRTSTKAMKWGKSLRLFLDQLKEPENMDFELPGQMKDILRDYQVKGFQWMKTLSRFRFGGILADDMGLGKTIQSIAYICSELEENPEKTKILIICPASLTYNWANEFASFAPEVKILVAAGQKEERSELLDGIDNEEAQVIITSYPLLRRDIDLYSGKSFHTLILDEAQAVKNAASQTAQAVKSIKAARKFALTGTPIENSIDELESIIGTVSPLLFSGRQSFRQLPADRISSIVAPFILRRLKKDVLEELPDRIETVQRTELLLEQKQLYLAYLSKLREDTEQDLQGEGFQKSRMKILAGITRLRQLCCHPSLFVENYTGGSGKLDQLLELVEGCRASGKRMLVFSQFSSMLQLIRESLTASGIIPFYLDGSTPAGERVELCRRFNEGEGEVFLISLKAGGTGLNLTGADTVILYDLWWNPAVEEQAVGRAHRMGQRHVVQVIRMITEGTIEEKILELQQRKKNLIEEIIESGENKASRLSEEDIRELLKM</sequence>
<feature type="domain" description="Helicase ATP-binding" evidence="5">
    <location>
        <begin position="662"/>
        <end position="826"/>
    </location>
</feature>
<dbReference type="PROSITE" id="PS51194">
    <property type="entry name" value="HELICASE_CTER"/>
    <property type="match status" value="1"/>
</dbReference>
<dbReference type="InterPro" id="IPR014001">
    <property type="entry name" value="Helicase_ATP-bd"/>
</dbReference>
<dbReference type="SMART" id="SM00490">
    <property type="entry name" value="HELICc"/>
    <property type="match status" value="1"/>
</dbReference>
<dbReference type="HOGENOM" id="CLU_000315_21_1_9"/>
<gene>
    <name evidence="7" type="ORF">PRIO_1844</name>
</gene>
<reference evidence="8" key="1">
    <citation type="submission" date="2015-03" db="EMBL/GenBank/DDBJ databases">
        <authorList>
            <person name="Wibberg D."/>
        </authorList>
    </citation>
    <scope>NUCLEOTIDE SEQUENCE [LARGE SCALE GENOMIC DNA]</scope>
</reference>
<evidence type="ECO:0000259" key="4">
    <source>
        <dbReference type="PROSITE" id="PS50966"/>
    </source>
</evidence>
<dbReference type="SMART" id="SM00487">
    <property type="entry name" value="DEXDc"/>
    <property type="match status" value="1"/>
</dbReference>
<feature type="domain" description="Helicase C-terminal" evidence="6">
    <location>
        <begin position="936"/>
        <end position="1098"/>
    </location>
</feature>
<dbReference type="EMBL" id="LN831776">
    <property type="protein sequence ID" value="CQR54254.1"/>
    <property type="molecule type" value="Genomic_DNA"/>
</dbReference>
<keyword evidence="3" id="KW-0175">Coiled coil</keyword>
<keyword evidence="2" id="KW-0479">Metal-binding</keyword>
<dbReference type="PATRIC" id="fig|1073571.4.peg.1935"/>
<evidence type="ECO:0000259" key="5">
    <source>
        <dbReference type="PROSITE" id="PS51192"/>
    </source>
</evidence>
<proteinExistence type="predicted"/>
<dbReference type="SUPFAM" id="SSF52540">
    <property type="entry name" value="P-loop containing nucleoside triphosphate hydrolases"/>
    <property type="match status" value="2"/>
</dbReference>
<dbReference type="Gene3D" id="3.40.50.10810">
    <property type="entry name" value="Tandem AAA-ATPase domain"/>
    <property type="match status" value="1"/>
</dbReference>
<dbReference type="Gene3D" id="3.40.50.300">
    <property type="entry name" value="P-loop containing nucleotide triphosphate hydrolases"/>
    <property type="match status" value="1"/>
</dbReference>
<dbReference type="InterPro" id="IPR049730">
    <property type="entry name" value="SNF2/RAD54-like_C"/>
</dbReference>
<keyword evidence="2" id="KW-0862">Zinc</keyword>
<name>A0A0E4H9G1_9BACL</name>
<dbReference type="InterPro" id="IPR027417">
    <property type="entry name" value="P-loop_NTPase"/>
</dbReference>
<evidence type="ECO:0000313" key="8">
    <source>
        <dbReference type="Proteomes" id="UP000033163"/>
    </source>
</evidence>
<dbReference type="InterPro" id="IPR000330">
    <property type="entry name" value="SNF2_N"/>
</dbReference>
<evidence type="ECO:0000256" key="3">
    <source>
        <dbReference type="SAM" id="Coils"/>
    </source>
</evidence>
<keyword evidence="1" id="KW-0378">Hydrolase</keyword>
<dbReference type="InterPro" id="IPR001650">
    <property type="entry name" value="Helicase_C-like"/>
</dbReference>
<dbReference type="PANTHER" id="PTHR10799">
    <property type="entry name" value="SNF2/RAD54 HELICASE FAMILY"/>
    <property type="match status" value="1"/>
</dbReference>
<evidence type="ECO:0000256" key="2">
    <source>
        <dbReference type="PROSITE-ProRule" id="PRU00325"/>
    </source>
</evidence>
<evidence type="ECO:0000313" key="7">
    <source>
        <dbReference type="EMBL" id="CQR54254.1"/>
    </source>
</evidence>
<keyword evidence="2" id="KW-0863">Zinc-finger</keyword>
<dbReference type="PROSITE" id="PS50966">
    <property type="entry name" value="ZF_SWIM"/>
    <property type="match status" value="1"/>
</dbReference>
<dbReference type="GO" id="GO:0016787">
    <property type="term" value="F:hydrolase activity"/>
    <property type="evidence" value="ECO:0007669"/>
    <property type="project" value="UniProtKB-KW"/>
</dbReference>
<dbReference type="AlphaFoldDB" id="A0A0E4H9G1"/>
<feature type="domain" description="SWIM-type" evidence="4">
    <location>
        <begin position="52"/>
        <end position="91"/>
    </location>
</feature>
<evidence type="ECO:0000256" key="1">
    <source>
        <dbReference type="ARBA" id="ARBA00022801"/>
    </source>
</evidence>
<dbReference type="Pfam" id="PF00271">
    <property type="entry name" value="Helicase_C"/>
    <property type="match status" value="1"/>
</dbReference>
<dbReference type="InterPro" id="IPR038718">
    <property type="entry name" value="SNF2-like_sf"/>
</dbReference>
<accession>A0A0E4H9G1</accession>
<organism evidence="7 8">
    <name type="scientific">Paenibacillus riograndensis SBR5</name>
    <dbReference type="NCBI Taxonomy" id="1073571"/>
    <lineage>
        <taxon>Bacteria</taxon>
        <taxon>Bacillati</taxon>
        <taxon>Bacillota</taxon>
        <taxon>Bacilli</taxon>
        <taxon>Bacillales</taxon>
        <taxon>Paenibacillaceae</taxon>
        <taxon>Paenibacillus</taxon>
        <taxon>Paenibacillus sonchi group</taxon>
    </lineage>
</organism>
<dbReference type="RefSeq" id="WP_020432954.1">
    <property type="nucleotide sequence ID" value="NZ_AGBD01001598.1"/>
</dbReference>
<protein>
    <submittedName>
        <fullName evidence="7">SNF2 helicase associated domain-containing protein</fullName>
    </submittedName>
</protein>
<dbReference type="GO" id="GO:0005524">
    <property type="term" value="F:ATP binding"/>
    <property type="evidence" value="ECO:0007669"/>
    <property type="project" value="InterPro"/>
</dbReference>